<protein>
    <submittedName>
        <fullName evidence="3">Uncharacterized protein</fullName>
    </submittedName>
</protein>
<evidence type="ECO:0000259" key="1">
    <source>
        <dbReference type="Pfam" id="PF09861"/>
    </source>
</evidence>
<feature type="domain" description="LarA-like N-terminal" evidence="1">
    <location>
        <begin position="23"/>
        <end position="215"/>
    </location>
</feature>
<dbReference type="InterPro" id="IPR043166">
    <property type="entry name" value="LarA-like_C"/>
</dbReference>
<dbReference type="InterPro" id="IPR018657">
    <property type="entry name" value="LarA-like_N"/>
</dbReference>
<dbReference type="PANTHER" id="PTHR33171">
    <property type="entry name" value="LAR_N DOMAIN-CONTAINING PROTEIN"/>
    <property type="match status" value="1"/>
</dbReference>
<dbReference type="Gene3D" id="3.90.226.30">
    <property type="match status" value="1"/>
</dbReference>
<evidence type="ECO:0000259" key="2">
    <source>
        <dbReference type="Pfam" id="PF21113"/>
    </source>
</evidence>
<dbReference type="InterPro" id="IPR048068">
    <property type="entry name" value="LarA-like"/>
</dbReference>
<dbReference type="Pfam" id="PF21113">
    <property type="entry name" value="LarA_C"/>
    <property type="match status" value="1"/>
</dbReference>
<dbReference type="EMBL" id="MT631632">
    <property type="protein sequence ID" value="QNO55883.1"/>
    <property type="molecule type" value="Genomic_DNA"/>
</dbReference>
<dbReference type="SUPFAM" id="SSF53335">
    <property type="entry name" value="S-adenosyl-L-methionine-dependent methyltransferases"/>
    <property type="match status" value="1"/>
</dbReference>
<accession>A0A7G9Z6J9</accession>
<dbReference type="AlphaFoldDB" id="A0A7G9Z6J9"/>
<dbReference type="GO" id="GO:0050043">
    <property type="term" value="F:lactate racemase activity"/>
    <property type="evidence" value="ECO:0007669"/>
    <property type="project" value="InterPro"/>
</dbReference>
<proteinExistence type="predicted"/>
<reference evidence="3" key="1">
    <citation type="submission" date="2020-06" db="EMBL/GenBank/DDBJ databases">
        <title>Unique genomic features of the anaerobic methanotrophic archaea.</title>
        <authorList>
            <person name="Chadwick G.L."/>
            <person name="Skennerton C.T."/>
            <person name="Laso-Perez R."/>
            <person name="Leu A.O."/>
            <person name="Speth D.R."/>
            <person name="Yu H."/>
            <person name="Morgan-Lang C."/>
            <person name="Hatzenpichler R."/>
            <person name="Goudeau D."/>
            <person name="Malmstrom R."/>
            <person name="Brazelton W.J."/>
            <person name="Woyke T."/>
            <person name="Hallam S.J."/>
            <person name="Tyson G.W."/>
            <person name="Wegener G."/>
            <person name="Boetius A."/>
            <person name="Orphan V."/>
        </authorList>
    </citation>
    <scope>NUCLEOTIDE SEQUENCE</scope>
</reference>
<dbReference type="InterPro" id="IPR048520">
    <property type="entry name" value="LarA_C"/>
</dbReference>
<organism evidence="3">
    <name type="scientific">Candidatus Methanophaga sp. ANME-1 ERB7</name>
    <dbReference type="NCBI Taxonomy" id="2759913"/>
    <lineage>
        <taxon>Archaea</taxon>
        <taxon>Methanobacteriati</taxon>
        <taxon>Methanobacteriota</taxon>
        <taxon>Stenosarchaea group</taxon>
        <taxon>Methanomicrobia</taxon>
        <taxon>Candidatus Methanophagales</taxon>
        <taxon>Candidatus Methanophagaceae</taxon>
        <taxon>Candidatus Methanophaga</taxon>
    </lineage>
</organism>
<dbReference type="PANTHER" id="PTHR33171:SF17">
    <property type="entry name" value="LARA-LIKE N-TERMINAL DOMAIN-CONTAINING PROTEIN"/>
    <property type="match status" value="1"/>
</dbReference>
<feature type="domain" description="Lactate racemase C-terminal" evidence="2">
    <location>
        <begin position="283"/>
        <end position="418"/>
    </location>
</feature>
<gene>
    <name evidence="3" type="ORF">FMLIDMBJ_00031</name>
</gene>
<sequence length="427" mass="47394">MDFLYKTIVRNYKATMTKLQIPYGSKLIDIEIEGELLDPIDKSAGKNKSHDVIRHTLQNPIGTKRLREIVNTQKDAAIVIVVDDHTRDAPTEKMLDALIEEIGHTDQITVLVACGTHPPPREENLKSILGKHHSCFDVEIHNCDAQDMVYAGTTSRGTPVSLNRTYMDADIKILTGDITLHYYAGFGGGRKSILPGISSRESIKRNHALLVDEQAKIANTENNPVHLDMCEAASYAPPDFVLNAVADASGNLIDAYVGEMNAVFLKGVDAAKDLYLRKTNALFDVLLVSAGGFPKDRNLYQATKAIENCFRVVVPGGKLILVAESREGIGDPYFEEWMNKYANYEEVEEAIKTNFVLGGHKAYYIRRVMKYLQLSLVSNLDKQTIKSWGINAYKSVLDAVKEEINITDKIKVGIVKDGKDTLIVPAL</sequence>
<dbReference type="Gene3D" id="3.40.50.11440">
    <property type="match status" value="1"/>
</dbReference>
<dbReference type="InterPro" id="IPR047926">
    <property type="entry name" value="Ni_dep_LarA"/>
</dbReference>
<dbReference type="InterPro" id="IPR029063">
    <property type="entry name" value="SAM-dependent_MTases_sf"/>
</dbReference>
<dbReference type="NCBIfam" id="NF033504">
    <property type="entry name" value="Ni_dep_LarA"/>
    <property type="match status" value="1"/>
</dbReference>
<dbReference type="Pfam" id="PF09861">
    <property type="entry name" value="Lar_N"/>
    <property type="match status" value="1"/>
</dbReference>
<evidence type="ECO:0000313" key="3">
    <source>
        <dbReference type="EMBL" id="QNO55883.1"/>
    </source>
</evidence>
<name>A0A7G9Z6J9_9EURY</name>